<evidence type="ECO:0000313" key="1">
    <source>
        <dbReference type="EMBL" id="MBY4638364.1"/>
    </source>
</evidence>
<accession>A0ABS7MHD0</accession>
<comment type="caution">
    <text evidence="1">The sequence shown here is derived from an EMBL/GenBank/DDBJ whole genome shotgun (WGS) entry which is preliminary data.</text>
</comment>
<evidence type="ECO:0000313" key="2">
    <source>
        <dbReference type="Proteomes" id="UP001166571"/>
    </source>
</evidence>
<name>A0ABS7MHD0_9SPHN</name>
<dbReference type="EMBL" id="JAILXK010000002">
    <property type="protein sequence ID" value="MBY4638364.1"/>
    <property type="molecule type" value="Genomic_DNA"/>
</dbReference>
<keyword evidence="2" id="KW-1185">Reference proteome</keyword>
<protein>
    <submittedName>
        <fullName evidence="1">Uncharacterized protein</fullName>
    </submittedName>
</protein>
<dbReference type="RefSeq" id="WP_222137299.1">
    <property type="nucleotide sequence ID" value="NZ_JAILXK010000002.1"/>
</dbReference>
<reference evidence="1" key="1">
    <citation type="submission" date="2021-08" db="EMBL/GenBank/DDBJ databases">
        <title>Sphingopyxis panaciterrulae sp. nov., isolated from the surface water of the Yellow Sea.</title>
        <authorList>
            <person name="Gao Z."/>
            <person name="Zhang D."/>
            <person name="Zhang A."/>
        </authorList>
    </citation>
    <scope>NUCLEOTIDE SEQUENCE</scope>
    <source>
        <strain evidence="1">XHP0097</strain>
    </source>
</reference>
<sequence length="173" mass="19311">MDEDLKAEVPDLTDPLLAEFSNRYQLKNAPEHLNFADRGYPASQCHLSAKHCAMTNGGRRVHGWAVWKFDDFLLAEHHSVWDDGDQLADVTPPKFGGDRILFIRDDLSDLIQMGDVFVMWCDRSTLAQAPFLFNNRAQTEATFGLTPDNAAIASFCAQYGLNAADILTDPTYG</sequence>
<proteinExistence type="predicted"/>
<dbReference type="Proteomes" id="UP001166571">
    <property type="component" value="Unassembled WGS sequence"/>
</dbReference>
<organism evidence="1 2">
    <name type="scientific">Sphingopyxis jiangsuensis</name>
    <dbReference type="NCBI Taxonomy" id="2871171"/>
    <lineage>
        <taxon>Bacteria</taxon>
        <taxon>Pseudomonadati</taxon>
        <taxon>Pseudomonadota</taxon>
        <taxon>Alphaproteobacteria</taxon>
        <taxon>Sphingomonadales</taxon>
        <taxon>Sphingomonadaceae</taxon>
        <taxon>Sphingopyxis</taxon>
    </lineage>
</organism>
<gene>
    <name evidence="1" type="ORF">K5P26_14565</name>
</gene>